<name>A0A2T4UET3_9ACTN</name>
<dbReference type="Proteomes" id="UP000240739">
    <property type="component" value="Unassembled WGS sequence"/>
</dbReference>
<evidence type="ECO:0000256" key="1">
    <source>
        <dbReference type="SAM" id="MobiDB-lite"/>
    </source>
</evidence>
<dbReference type="OrthoDB" id="10006453at2"/>
<evidence type="ECO:0000313" key="3">
    <source>
        <dbReference type="Proteomes" id="UP000240739"/>
    </source>
</evidence>
<dbReference type="RefSeq" id="WP_107570017.1">
    <property type="nucleotide sequence ID" value="NZ_PYYB01000002.1"/>
</dbReference>
<gene>
    <name evidence="2" type="ORF">C7Y72_15085</name>
</gene>
<comment type="caution">
    <text evidence="2">The sequence shown here is derived from an EMBL/GenBank/DDBJ whole genome shotgun (WGS) entry which is preliminary data.</text>
</comment>
<dbReference type="AlphaFoldDB" id="A0A2T4UET3"/>
<evidence type="ECO:0000313" key="2">
    <source>
        <dbReference type="EMBL" id="PTL56298.1"/>
    </source>
</evidence>
<dbReference type="EMBL" id="PYYB01000002">
    <property type="protein sequence ID" value="PTL56298.1"/>
    <property type="molecule type" value="Genomic_DNA"/>
</dbReference>
<accession>A0A2T4UET3</accession>
<keyword evidence="3" id="KW-1185">Reference proteome</keyword>
<sequence>MSEPNPEWLILAITLIALAMAPLASKLVRDVGDRVSGESGGGAPTDEAAERRARDEEIGQMLEARAYIRARRGEQDWTAQDAVAPPAADDGLREEVRQVVVAGNERRARMGEPPLDVEAEVERRLARLLGGADAG</sequence>
<protein>
    <submittedName>
        <fullName evidence="2">Uncharacterized protein</fullName>
    </submittedName>
</protein>
<proteinExistence type="predicted"/>
<organism evidence="2 3">
    <name type="scientific">Paraconexibacter algicola</name>
    <dbReference type="NCBI Taxonomy" id="2133960"/>
    <lineage>
        <taxon>Bacteria</taxon>
        <taxon>Bacillati</taxon>
        <taxon>Actinomycetota</taxon>
        <taxon>Thermoleophilia</taxon>
        <taxon>Solirubrobacterales</taxon>
        <taxon>Paraconexibacteraceae</taxon>
        <taxon>Paraconexibacter</taxon>
    </lineage>
</organism>
<reference evidence="2 3" key="1">
    <citation type="submission" date="2018-03" db="EMBL/GenBank/DDBJ databases">
        <title>Aquarubrobacter algicola gen. nov., sp. nov., a novel actinobacterium isolated from shallow eutrophic lake during the end of cyanobacterial harmful algal blooms.</title>
        <authorList>
            <person name="Chun S.J."/>
        </authorList>
    </citation>
    <scope>NUCLEOTIDE SEQUENCE [LARGE SCALE GENOMIC DNA]</scope>
    <source>
        <strain evidence="2 3">Seoho-28</strain>
    </source>
</reference>
<feature type="region of interest" description="Disordered" evidence="1">
    <location>
        <begin position="33"/>
        <end position="54"/>
    </location>
</feature>